<dbReference type="PROSITE" id="PS50198">
    <property type="entry name" value="PPIC_PPIASE_2"/>
    <property type="match status" value="2"/>
</dbReference>
<gene>
    <name evidence="4" type="ORF">ENN90_07960</name>
</gene>
<dbReference type="Pfam" id="PF13616">
    <property type="entry name" value="Rotamase_3"/>
    <property type="match status" value="2"/>
</dbReference>
<proteinExistence type="predicted"/>
<evidence type="ECO:0000259" key="3">
    <source>
        <dbReference type="PROSITE" id="PS50198"/>
    </source>
</evidence>
<dbReference type="Gene3D" id="3.10.50.40">
    <property type="match status" value="2"/>
</dbReference>
<dbReference type="AlphaFoldDB" id="A0A831LL41"/>
<dbReference type="PANTHER" id="PTHR47245">
    <property type="entry name" value="PEPTIDYLPROLYL ISOMERASE"/>
    <property type="match status" value="1"/>
</dbReference>
<accession>A0A831LL41</accession>
<dbReference type="InterPro" id="IPR000297">
    <property type="entry name" value="PPIase_PpiC"/>
</dbReference>
<keyword evidence="1" id="KW-0697">Rotamase</keyword>
<evidence type="ECO:0000256" key="1">
    <source>
        <dbReference type="PROSITE-ProRule" id="PRU00278"/>
    </source>
</evidence>
<sequence>MKKITLFLVLFMLLSEFVSSQKNEVLLTIDNTEITKAEFERIYRKNNQNLLEDSDIKSPKEYLDLYIDFKLKVVEAMNLKMDTGRAFTEELAGYRKELAAPYLTDMNYDEALVKELYRRMTHEINASHILFLVSENATPEQEEAVLQKARQVKKEVLSGKDFNEAAVEYSEDPSAQNNHGNLGYFTAFQMVAPFENAAFSTPAGTLSEPVRTSFGYHLIKVNDIRENQGEIKVSHIMKMFPQGEENFDKTILKTEIDALYQKLMEGADFAELAKQHSDDKRSAVQGGEMPWFSSGRMIAEFSEPAFALKNTGDITEPVETAFGYHIIKKTGHRPVPPFEEVRHEIEERIKRDPERNNSSRKAFIAKLKEEYHFKVNQENFQKIKALTMNEIAGENLVLFTIGNQEFNLNDFQIFIQKENLSAGAYSDYFENWVDAEIIALEDSRLEEKYTDFRYLMQEYHDGLLLFNIMEEKIWNFAARDSAGLENFYRK</sequence>
<protein>
    <recommendedName>
        <fullName evidence="3">PpiC domain-containing protein</fullName>
    </recommendedName>
</protein>
<keyword evidence="2" id="KW-0732">Signal</keyword>
<feature type="non-terminal residue" evidence="4">
    <location>
        <position position="490"/>
    </location>
</feature>
<feature type="domain" description="PpiC" evidence="3">
    <location>
        <begin position="228"/>
        <end position="331"/>
    </location>
</feature>
<evidence type="ECO:0000256" key="2">
    <source>
        <dbReference type="SAM" id="SignalP"/>
    </source>
</evidence>
<comment type="caution">
    <text evidence="4">The sequence shown here is derived from an EMBL/GenBank/DDBJ whole genome shotgun (WGS) entry which is preliminary data.</text>
</comment>
<dbReference type="EMBL" id="DSDK01000437">
    <property type="protein sequence ID" value="HDR51540.1"/>
    <property type="molecule type" value="Genomic_DNA"/>
</dbReference>
<feature type="signal peptide" evidence="2">
    <location>
        <begin position="1"/>
        <end position="20"/>
    </location>
</feature>
<dbReference type="PANTHER" id="PTHR47245:SF2">
    <property type="entry name" value="PEPTIDYL-PROLYL CIS-TRANS ISOMERASE HP_0175-RELATED"/>
    <property type="match status" value="1"/>
</dbReference>
<organism evidence="4">
    <name type="scientific">Mariniphaga anaerophila</name>
    <dbReference type="NCBI Taxonomy" id="1484053"/>
    <lineage>
        <taxon>Bacteria</taxon>
        <taxon>Pseudomonadati</taxon>
        <taxon>Bacteroidota</taxon>
        <taxon>Bacteroidia</taxon>
        <taxon>Marinilabiliales</taxon>
        <taxon>Prolixibacteraceae</taxon>
        <taxon>Mariniphaga</taxon>
    </lineage>
</organism>
<dbReference type="Proteomes" id="UP000886047">
    <property type="component" value="Unassembled WGS sequence"/>
</dbReference>
<reference evidence="4" key="1">
    <citation type="journal article" date="2020" name="mSystems">
        <title>Genome- and Community-Level Interaction Insights into Carbon Utilization and Element Cycling Functions of Hydrothermarchaeota in Hydrothermal Sediment.</title>
        <authorList>
            <person name="Zhou Z."/>
            <person name="Liu Y."/>
            <person name="Xu W."/>
            <person name="Pan J."/>
            <person name="Luo Z.H."/>
            <person name="Li M."/>
        </authorList>
    </citation>
    <scope>NUCLEOTIDE SEQUENCE [LARGE SCALE GENOMIC DNA]</scope>
    <source>
        <strain evidence="4">SpSt-1217</strain>
    </source>
</reference>
<dbReference type="InterPro" id="IPR050245">
    <property type="entry name" value="PrsA_foldase"/>
</dbReference>
<name>A0A831LL41_9BACT</name>
<dbReference type="InterPro" id="IPR046357">
    <property type="entry name" value="PPIase_dom_sf"/>
</dbReference>
<dbReference type="SUPFAM" id="SSF54534">
    <property type="entry name" value="FKBP-like"/>
    <property type="match status" value="2"/>
</dbReference>
<evidence type="ECO:0000313" key="4">
    <source>
        <dbReference type="EMBL" id="HDR51540.1"/>
    </source>
</evidence>
<feature type="chain" id="PRO_5032861767" description="PpiC domain-containing protein" evidence="2">
    <location>
        <begin position="21"/>
        <end position="490"/>
    </location>
</feature>
<feature type="domain" description="PpiC" evidence="3">
    <location>
        <begin position="121"/>
        <end position="223"/>
    </location>
</feature>
<dbReference type="GO" id="GO:0003755">
    <property type="term" value="F:peptidyl-prolyl cis-trans isomerase activity"/>
    <property type="evidence" value="ECO:0007669"/>
    <property type="project" value="UniProtKB-KW"/>
</dbReference>
<keyword evidence="1" id="KW-0413">Isomerase</keyword>